<dbReference type="InterPro" id="IPR036291">
    <property type="entry name" value="NAD(P)-bd_dom_sf"/>
</dbReference>
<dbReference type="InterPro" id="IPR020843">
    <property type="entry name" value="ER"/>
</dbReference>
<dbReference type="Gene3D" id="3.40.50.720">
    <property type="entry name" value="NAD(P)-binding Rossmann-like Domain"/>
    <property type="match status" value="1"/>
</dbReference>
<keyword evidence="4" id="KW-1185">Reference proteome</keyword>
<evidence type="ECO:0000313" key="3">
    <source>
        <dbReference type="EMBL" id="KIO34720.1"/>
    </source>
</evidence>
<dbReference type="AlphaFoldDB" id="A0A0C3QNE6"/>
<dbReference type="STRING" id="1051891.A0A0C3QNE6"/>
<dbReference type="SUPFAM" id="SSF51735">
    <property type="entry name" value="NAD(P)-binding Rossmann-fold domains"/>
    <property type="match status" value="1"/>
</dbReference>
<dbReference type="OrthoDB" id="809632at2759"/>
<dbReference type="InterPro" id="IPR041694">
    <property type="entry name" value="ADH_N_2"/>
</dbReference>
<reference evidence="3 4" key="1">
    <citation type="submission" date="2014-04" db="EMBL/GenBank/DDBJ databases">
        <authorList>
            <consortium name="DOE Joint Genome Institute"/>
            <person name="Kuo A."/>
            <person name="Girlanda M."/>
            <person name="Perotto S."/>
            <person name="Kohler A."/>
            <person name="Nagy L.G."/>
            <person name="Floudas D."/>
            <person name="Copeland A."/>
            <person name="Barry K.W."/>
            <person name="Cichocki N."/>
            <person name="Veneault-Fourrey C."/>
            <person name="LaButti K."/>
            <person name="Lindquist E.A."/>
            <person name="Lipzen A."/>
            <person name="Lundell T."/>
            <person name="Morin E."/>
            <person name="Murat C."/>
            <person name="Sun H."/>
            <person name="Tunlid A."/>
            <person name="Henrissat B."/>
            <person name="Grigoriev I.V."/>
            <person name="Hibbett D.S."/>
            <person name="Martin F."/>
            <person name="Nordberg H.P."/>
            <person name="Cantor M.N."/>
            <person name="Hua S.X."/>
        </authorList>
    </citation>
    <scope>NUCLEOTIDE SEQUENCE [LARGE SCALE GENOMIC DNA]</scope>
    <source>
        <strain evidence="3 4">MUT 4182</strain>
    </source>
</reference>
<dbReference type="CDD" id="cd05288">
    <property type="entry name" value="PGDH"/>
    <property type="match status" value="1"/>
</dbReference>
<dbReference type="SMART" id="SM00829">
    <property type="entry name" value="PKS_ER"/>
    <property type="match status" value="1"/>
</dbReference>
<dbReference type="InterPro" id="IPR045010">
    <property type="entry name" value="MDR_fam"/>
</dbReference>
<dbReference type="Pfam" id="PF00107">
    <property type="entry name" value="ADH_zinc_N"/>
    <property type="match status" value="1"/>
</dbReference>
<proteinExistence type="predicted"/>
<sequence length="346" mass="37501">MTFPSEATKVVLAERPKGNVDDSTFRTEKVPLASLSPSKPTEVLVRVDYVSMDPAMRGWLNDTRSYIAPVQIGETMRAGGIGTVVKVHETESKFKIGDVVQGFFGWTNYALMDESRLTAINPPPGATALDYLGTLGSTALTAYFGLLDVGQLKSGDTCVVSGAAGAVGSVACQIAKLKGAKVIAIAGSDEKCKWLETDLGVDKALNYKSPSFRDDFKKNVGYLDVYFDNVGGDILDLCLTRLNKGARIALCGAISDYNSKPKGLTGYLSLISQRAKIEGFLVFDYASRYGEAQTELAQWLKEGKLKRRFHIEQGLEKCPKHLNGLFTGVNTGKMVVQISSMEPSRL</sequence>
<evidence type="ECO:0000256" key="1">
    <source>
        <dbReference type="ARBA" id="ARBA00023002"/>
    </source>
</evidence>
<dbReference type="Gene3D" id="3.90.180.10">
    <property type="entry name" value="Medium-chain alcohol dehydrogenases, catalytic domain"/>
    <property type="match status" value="1"/>
</dbReference>
<dbReference type="InterPro" id="IPR011032">
    <property type="entry name" value="GroES-like_sf"/>
</dbReference>
<gene>
    <name evidence="3" type="ORF">M407DRAFT_240537</name>
</gene>
<feature type="domain" description="Enoyl reductase (ER)" evidence="2">
    <location>
        <begin position="18"/>
        <end position="336"/>
    </location>
</feature>
<name>A0A0C3QNE6_9AGAM</name>
<dbReference type="PANTHER" id="PTHR43205:SF42">
    <property type="entry name" value="ALCOHOL DEHYDROGENASE, ZINC-CONTAINING (AFU_ORTHOLOGUE AFUA_7G04530)"/>
    <property type="match status" value="1"/>
</dbReference>
<dbReference type="FunFam" id="3.40.50.720:FF:000121">
    <property type="entry name" value="Prostaglandin reductase 2"/>
    <property type="match status" value="1"/>
</dbReference>
<dbReference type="InterPro" id="IPR013149">
    <property type="entry name" value="ADH-like_C"/>
</dbReference>
<evidence type="ECO:0000313" key="4">
    <source>
        <dbReference type="Proteomes" id="UP000054248"/>
    </source>
</evidence>
<dbReference type="Pfam" id="PF16884">
    <property type="entry name" value="ADH_N_2"/>
    <property type="match status" value="1"/>
</dbReference>
<keyword evidence="1" id="KW-0560">Oxidoreductase</keyword>
<dbReference type="PANTHER" id="PTHR43205">
    <property type="entry name" value="PROSTAGLANDIN REDUCTASE"/>
    <property type="match status" value="1"/>
</dbReference>
<evidence type="ECO:0000259" key="2">
    <source>
        <dbReference type="SMART" id="SM00829"/>
    </source>
</evidence>
<dbReference type="SUPFAM" id="SSF50129">
    <property type="entry name" value="GroES-like"/>
    <property type="match status" value="1"/>
</dbReference>
<protein>
    <recommendedName>
        <fullName evidence="2">Enoyl reductase (ER) domain-containing protein</fullName>
    </recommendedName>
</protein>
<organism evidence="3 4">
    <name type="scientific">Tulasnella calospora MUT 4182</name>
    <dbReference type="NCBI Taxonomy" id="1051891"/>
    <lineage>
        <taxon>Eukaryota</taxon>
        <taxon>Fungi</taxon>
        <taxon>Dikarya</taxon>
        <taxon>Basidiomycota</taxon>
        <taxon>Agaricomycotina</taxon>
        <taxon>Agaricomycetes</taxon>
        <taxon>Cantharellales</taxon>
        <taxon>Tulasnellaceae</taxon>
        <taxon>Tulasnella</taxon>
    </lineage>
</organism>
<dbReference type="GO" id="GO:0016628">
    <property type="term" value="F:oxidoreductase activity, acting on the CH-CH group of donors, NAD or NADP as acceptor"/>
    <property type="evidence" value="ECO:0007669"/>
    <property type="project" value="InterPro"/>
</dbReference>
<dbReference type="HOGENOM" id="CLU_026673_29_2_1"/>
<reference evidence="4" key="2">
    <citation type="submission" date="2015-01" db="EMBL/GenBank/DDBJ databases">
        <title>Evolutionary Origins and Diversification of the Mycorrhizal Mutualists.</title>
        <authorList>
            <consortium name="DOE Joint Genome Institute"/>
            <consortium name="Mycorrhizal Genomics Consortium"/>
            <person name="Kohler A."/>
            <person name="Kuo A."/>
            <person name="Nagy L.G."/>
            <person name="Floudas D."/>
            <person name="Copeland A."/>
            <person name="Barry K.W."/>
            <person name="Cichocki N."/>
            <person name="Veneault-Fourrey C."/>
            <person name="LaButti K."/>
            <person name="Lindquist E.A."/>
            <person name="Lipzen A."/>
            <person name="Lundell T."/>
            <person name="Morin E."/>
            <person name="Murat C."/>
            <person name="Riley R."/>
            <person name="Ohm R."/>
            <person name="Sun H."/>
            <person name="Tunlid A."/>
            <person name="Henrissat B."/>
            <person name="Grigoriev I.V."/>
            <person name="Hibbett D.S."/>
            <person name="Martin F."/>
        </authorList>
    </citation>
    <scope>NUCLEOTIDE SEQUENCE [LARGE SCALE GENOMIC DNA]</scope>
    <source>
        <strain evidence="4">MUT 4182</strain>
    </source>
</reference>
<dbReference type="EMBL" id="KN822942">
    <property type="protein sequence ID" value="KIO34720.1"/>
    <property type="molecule type" value="Genomic_DNA"/>
</dbReference>
<dbReference type="Proteomes" id="UP000054248">
    <property type="component" value="Unassembled WGS sequence"/>
</dbReference>
<accession>A0A0C3QNE6</accession>